<name>A0A2U9R0N9_PICKU</name>
<comment type="similarity">
    <text evidence="2 12">Belongs to the ATPase d subunit family.</text>
</comment>
<accession>A0A2U9R0N9</accession>
<dbReference type="EMBL" id="CP028774">
    <property type="protein sequence ID" value="AWU74844.1"/>
    <property type="molecule type" value="Genomic_DNA"/>
</dbReference>
<dbReference type="InterPro" id="IPR036228">
    <property type="entry name" value="ATP_synth_F0_dsu_sf_mt"/>
</dbReference>
<comment type="function">
    <text evidence="12">Mitochondrial membrane ATP synthase (F(1)F(0) ATP synthase or Complex V) produces ATP from ADP in the presence of a proton gradient across the membrane which is generated by electron transport complexes of the respiratory chain. F-type ATPases consist of two structural domains, F(1) - containing the extramembraneous catalytic core, and F(0) - containing the membrane proton channel, linked together by a central stalk and a peripheral stalk. During catalysis, ATP synthesis in the catalytic domain of F(1) is coupled via a rotary mechanism of the central stalk subunits to proton translocation.</text>
</comment>
<dbReference type="STRING" id="4909.A0A2U9R0N9"/>
<dbReference type="InterPro" id="IPR008689">
    <property type="entry name" value="ATP_synth_F0_dsu_mt"/>
</dbReference>
<evidence type="ECO:0000256" key="12">
    <source>
        <dbReference type="PIRNR" id="PIRNR005514"/>
    </source>
</evidence>
<dbReference type="SUPFAM" id="SSF161065">
    <property type="entry name" value="ATP synthase D chain-like"/>
    <property type="match status" value="1"/>
</dbReference>
<keyword evidence="4 12" id="KW-0813">Transport</keyword>
<gene>
    <name evidence="13" type="ORF">C5L36_0B01110</name>
</gene>
<organism evidence="13 14">
    <name type="scientific">Pichia kudriavzevii</name>
    <name type="common">Yeast</name>
    <name type="synonym">Issatchenkia orientalis</name>
    <dbReference type="NCBI Taxonomy" id="4909"/>
    <lineage>
        <taxon>Eukaryota</taxon>
        <taxon>Fungi</taxon>
        <taxon>Dikarya</taxon>
        <taxon>Ascomycota</taxon>
        <taxon>Saccharomycotina</taxon>
        <taxon>Pichiomycetes</taxon>
        <taxon>Pichiales</taxon>
        <taxon>Pichiaceae</taxon>
        <taxon>Pichia</taxon>
    </lineage>
</organism>
<evidence type="ECO:0000256" key="1">
    <source>
        <dbReference type="ARBA" id="ARBA00004273"/>
    </source>
</evidence>
<evidence type="ECO:0000256" key="5">
    <source>
        <dbReference type="ARBA" id="ARBA00022547"/>
    </source>
</evidence>
<evidence type="ECO:0000256" key="8">
    <source>
        <dbReference type="ARBA" id="ARBA00023065"/>
    </source>
</evidence>
<evidence type="ECO:0000313" key="14">
    <source>
        <dbReference type="Proteomes" id="UP000249293"/>
    </source>
</evidence>
<evidence type="ECO:0000256" key="4">
    <source>
        <dbReference type="ARBA" id="ARBA00022448"/>
    </source>
</evidence>
<dbReference type="RefSeq" id="XP_029320321.1">
    <property type="nucleotide sequence ID" value="XM_029464462.1"/>
</dbReference>
<evidence type="ECO:0000313" key="13">
    <source>
        <dbReference type="EMBL" id="AWU74844.1"/>
    </source>
</evidence>
<evidence type="ECO:0000256" key="10">
    <source>
        <dbReference type="ARBA" id="ARBA00023136"/>
    </source>
</evidence>
<dbReference type="KEGG" id="pkz:C5L36_0B01110"/>
<dbReference type="OrthoDB" id="35799at2759"/>
<keyword evidence="11" id="KW-0066">ATP synthesis</keyword>
<dbReference type="Proteomes" id="UP000249293">
    <property type="component" value="Chromosome 2"/>
</dbReference>
<dbReference type="GO" id="GO:0015078">
    <property type="term" value="F:proton transmembrane transporter activity"/>
    <property type="evidence" value="ECO:0007669"/>
    <property type="project" value="InterPro"/>
</dbReference>
<sequence length="190" mass="21230">MYVDRGNPRALFRTHRIMSVASSAASKLNWSKIIPQLGLTGQTASSLTAFKKRNDEAKKVLYTLKEQPTEVDFGAYSQLKNSKIVSTIKSDVASFKPSTIDLSKQLNIIEAFEVKAIENAKKTESLVLAELSELEKTLDNIESARPFDQLTVEDVVKARPDVEDKVQDMVSKGRFEVPGYKEKFGDLVIM</sequence>
<evidence type="ECO:0000256" key="2">
    <source>
        <dbReference type="ARBA" id="ARBA00006842"/>
    </source>
</evidence>
<protein>
    <recommendedName>
        <fullName evidence="3 12">ATP synthase subunit d, mitochondrial</fullName>
    </recommendedName>
</protein>
<dbReference type="AlphaFoldDB" id="A0A2U9R0N9"/>
<dbReference type="PIRSF" id="PIRSF005514">
    <property type="entry name" value="ATPase_F0_D_mt"/>
    <property type="match status" value="1"/>
</dbReference>
<evidence type="ECO:0000256" key="7">
    <source>
        <dbReference type="ARBA" id="ARBA00022792"/>
    </source>
</evidence>
<evidence type="ECO:0000256" key="11">
    <source>
        <dbReference type="ARBA" id="ARBA00023310"/>
    </source>
</evidence>
<keyword evidence="7 12" id="KW-0999">Mitochondrion inner membrane</keyword>
<keyword evidence="9 12" id="KW-0496">Mitochondrion</keyword>
<proteinExistence type="inferred from homology"/>
<dbReference type="Pfam" id="PF05873">
    <property type="entry name" value="Mt_ATP-synt_D"/>
    <property type="match status" value="1"/>
</dbReference>
<keyword evidence="14" id="KW-1185">Reference proteome</keyword>
<evidence type="ECO:0000256" key="3">
    <source>
        <dbReference type="ARBA" id="ARBA00021688"/>
    </source>
</evidence>
<evidence type="ECO:0000256" key="6">
    <source>
        <dbReference type="ARBA" id="ARBA00022781"/>
    </source>
</evidence>
<dbReference type="GO" id="GO:0005743">
    <property type="term" value="C:mitochondrial inner membrane"/>
    <property type="evidence" value="ECO:0007669"/>
    <property type="project" value="UniProtKB-SubCell"/>
</dbReference>
<keyword evidence="8 12" id="KW-0406">Ion transport</keyword>
<keyword evidence="6 12" id="KW-0375">Hydrogen ion transport</keyword>
<keyword evidence="5" id="KW-0138">CF(0)</keyword>
<dbReference type="GO" id="GO:0045259">
    <property type="term" value="C:proton-transporting ATP synthase complex"/>
    <property type="evidence" value="ECO:0007669"/>
    <property type="project" value="UniProtKB-KW"/>
</dbReference>
<comment type="subcellular location">
    <subcellularLocation>
        <location evidence="1 12">Mitochondrion inner membrane</location>
    </subcellularLocation>
</comment>
<dbReference type="GO" id="GO:0015986">
    <property type="term" value="P:proton motive force-driven ATP synthesis"/>
    <property type="evidence" value="ECO:0007669"/>
    <property type="project" value="UniProtKB-UniRule"/>
</dbReference>
<dbReference type="PANTHER" id="PTHR12700">
    <property type="entry name" value="ATP SYNTHASE SUBUNIT D, MITOCHONDRIAL"/>
    <property type="match status" value="1"/>
</dbReference>
<evidence type="ECO:0000256" key="9">
    <source>
        <dbReference type="ARBA" id="ARBA00023128"/>
    </source>
</evidence>
<dbReference type="GeneID" id="40382609"/>
<keyword evidence="10 12" id="KW-0472">Membrane</keyword>
<reference evidence="13 14" key="1">
    <citation type="submission" date="2018-06" db="EMBL/GenBank/DDBJ databases">
        <title>Population genomics shows no distinction between pathogenic Candida krusei and environmental Pichia kudriavzevii: One species, four names.</title>
        <authorList>
            <person name="Douglass A.P."/>
            <person name="Offei B."/>
            <person name="Braun-Galleani S."/>
            <person name="Coughlan A.Y."/>
            <person name="Martos A."/>
            <person name="Ortiz-Merino R.A."/>
            <person name="Byrne K.P."/>
            <person name="Wolfe K.H."/>
        </authorList>
    </citation>
    <scope>NUCLEOTIDE SEQUENCE [LARGE SCALE GENOMIC DNA]</scope>
    <source>
        <strain evidence="13 14">CBS573</strain>
    </source>
</reference>
<dbReference type="Gene3D" id="6.10.280.70">
    <property type="match status" value="1"/>
</dbReference>
<dbReference type="VEuPathDB" id="FungiDB:C5L36_0B01110"/>